<keyword evidence="2" id="KW-1185">Reference proteome</keyword>
<dbReference type="RefSeq" id="WP_008489353.1">
    <property type="nucleotide sequence ID" value="NZ_AMRG01000012.1"/>
</dbReference>
<dbReference type="PATRIC" id="fig|740709.3.peg.2064"/>
<accession>K2K6C9</accession>
<evidence type="ECO:0000313" key="2">
    <source>
        <dbReference type="Proteomes" id="UP000014115"/>
    </source>
</evidence>
<dbReference type="STRING" id="740709.A10D4_10204"/>
<proteinExistence type="predicted"/>
<dbReference type="EMBL" id="AMRG01000012">
    <property type="protein sequence ID" value="EKE82142.1"/>
    <property type="molecule type" value="Genomic_DNA"/>
</dbReference>
<evidence type="ECO:0000313" key="1">
    <source>
        <dbReference type="EMBL" id="EKE82142.1"/>
    </source>
</evidence>
<sequence length="60" mass="7630">MRTVARRSRRNNNDERRRQLIRQRRRHIAERRQKWFRISRKQGGRAHYDWRVPEPDDFSA</sequence>
<organism evidence="1 2">
    <name type="scientific">Idiomarina xiamenensis 10-D-4</name>
    <dbReference type="NCBI Taxonomy" id="740709"/>
    <lineage>
        <taxon>Bacteria</taxon>
        <taxon>Pseudomonadati</taxon>
        <taxon>Pseudomonadota</taxon>
        <taxon>Gammaproteobacteria</taxon>
        <taxon>Alteromonadales</taxon>
        <taxon>Idiomarinaceae</taxon>
        <taxon>Idiomarina</taxon>
    </lineage>
</organism>
<protein>
    <submittedName>
        <fullName evidence="1">Uncharacterized protein</fullName>
    </submittedName>
</protein>
<gene>
    <name evidence="1" type="ORF">A10D4_10204</name>
</gene>
<dbReference type="Proteomes" id="UP000014115">
    <property type="component" value="Unassembled WGS sequence"/>
</dbReference>
<name>K2K6C9_9GAMM</name>
<comment type="caution">
    <text evidence="1">The sequence shown here is derived from an EMBL/GenBank/DDBJ whole genome shotgun (WGS) entry which is preliminary data.</text>
</comment>
<dbReference type="AlphaFoldDB" id="K2K6C9"/>
<reference evidence="1 2" key="1">
    <citation type="journal article" date="2012" name="J. Bacteriol.">
        <title>Genome Sequence of Idiomarina xiamenensis Type Strain 10-D-4.</title>
        <authorList>
            <person name="Lai Q."/>
            <person name="Wang L."/>
            <person name="Wang W."/>
            <person name="Shao Z."/>
        </authorList>
    </citation>
    <scope>NUCLEOTIDE SEQUENCE [LARGE SCALE GENOMIC DNA]</scope>
    <source>
        <strain evidence="1 2">10-D-4</strain>
    </source>
</reference>